<name>A0A922JZN5_CARIL</name>
<comment type="caution">
    <text evidence="2">The sequence shown here is derived from an EMBL/GenBank/DDBJ whole genome shotgun (WGS) entry which is preliminary data.</text>
</comment>
<dbReference type="Proteomes" id="UP000811246">
    <property type="component" value="Chromosome 2"/>
</dbReference>
<protein>
    <submittedName>
        <fullName evidence="2">Uncharacterized protein</fullName>
    </submittedName>
</protein>
<accession>A0A922JZN5</accession>
<reference evidence="2" key="1">
    <citation type="submission" date="2021-01" db="EMBL/GenBank/DDBJ databases">
        <authorList>
            <person name="Lovell J.T."/>
            <person name="Bentley N."/>
            <person name="Bhattarai G."/>
            <person name="Jenkins J.W."/>
            <person name="Sreedasyam A."/>
            <person name="Alarcon Y."/>
            <person name="Bock C."/>
            <person name="Boston L."/>
            <person name="Carlson J."/>
            <person name="Cervantes K."/>
            <person name="Clermont K."/>
            <person name="Krom N."/>
            <person name="Kubenka K."/>
            <person name="Mamidi S."/>
            <person name="Mattison C."/>
            <person name="Monteros M."/>
            <person name="Pisani C."/>
            <person name="Plott C."/>
            <person name="Rajasekar S."/>
            <person name="Rhein H.S."/>
            <person name="Rohla C."/>
            <person name="Song M."/>
            <person name="Hilaire R.S."/>
            <person name="Shu S."/>
            <person name="Wells L."/>
            <person name="Wang X."/>
            <person name="Webber J."/>
            <person name="Heerema R.J."/>
            <person name="Klein P."/>
            <person name="Conner P."/>
            <person name="Grauke L."/>
            <person name="Grimwood J."/>
            <person name="Schmutz J."/>
            <person name="Randall J.J."/>
        </authorList>
    </citation>
    <scope>NUCLEOTIDE SEQUENCE</scope>
    <source>
        <tissue evidence="2">Leaf</tissue>
    </source>
</reference>
<feature type="region of interest" description="Disordered" evidence="1">
    <location>
        <begin position="76"/>
        <end position="102"/>
    </location>
</feature>
<dbReference type="EMBL" id="CM031826">
    <property type="protein sequence ID" value="KAG6726306.1"/>
    <property type="molecule type" value="Genomic_DNA"/>
</dbReference>
<organism evidence="2 3">
    <name type="scientific">Carya illinoinensis</name>
    <name type="common">Pecan</name>
    <dbReference type="NCBI Taxonomy" id="32201"/>
    <lineage>
        <taxon>Eukaryota</taxon>
        <taxon>Viridiplantae</taxon>
        <taxon>Streptophyta</taxon>
        <taxon>Embryophyta</taxon>
        <taxon>Tracheophyta</taxon>
        <taxon>Spermatophyta</taxon>
        <taxon>Magnoliopsida</taxon>
        <taxon>eudicotyledons</taxon>
        <taxon>Gunneridae</taxon>
        <taxon>Pentapetalae</taxon>
        <taxon>rosids</taxon>
        <taxon>fabids</taxon>
        <taxon>Fagales</taxon>
        <taxon>Juglandaceae</taxon>
        <taxon>Carya</taxon>
    </lineage>
</organism>
<evidence type="ECO:0000313" key="3">
    <source>
        <dbReference type="Proteomes" id="UP000811246"/>
    </source>
</evidence>
<dbReference type="AlphaFoldDB" id="A0A922JZN5"/>
<sequence length="153" mass="16499">MTPASEHGLLTAQPCVQLALPERASARMHACPPPSGHGVPPACHPAHGSSPCLAEQVVHASLRAIQRMLQPIPAEQVGMPTSMPSRMLQPMPADSRPGHQPRPCRAPSWLTFSKPCPSCRAPPWLTFSKPCPPCRAPPWLTISQPCRTTLAHH</sequence>
<evidence type="ECO:0000313" key="2">
    <source>
        <dbReference type="EMBL" id="KAG6726306.1"/>
    </source>
</evidence>
<proteinExistence type="predicted"/>
<gene>
    <name evidence="2" type="ORF">I3842_02G075000</name>
</gene>
<evidence type="ECO:0000256" key="1">
    <source>
        <dbReference type="SAM" id="MobiDB-lite"/>
    </source>
</evidence>